<organism evidence="1 2">
    <name type="scientific">Nephila pilipes</name>
    <name type="common">Giant wood spider</name>
    <name type="synonym">Nephila maculata</name>
    <dbReference type="NCBI Taxonomy" id="299642"/>
    <lineage>
        <taxon>Eukaryota</taxon>
        <taxon>Metazoa</taxon>
        <taxon>Ecdysozoa</taxon>
        <taxon>Arthropoda</taxon>
        <taxon>Chelicerata</taxon>
        <taxon>Arachnida</taxon>
        <taxon>Araneae</taxon>
        <taxon>Araneomorphae</taxon>
        <taxon>Entelegynae</taxon>
        <taxon>Araneoidea</taxon>
        <taxon>Nephilidae</taxon>
        <taxon>Nephila</taxon>
    </lineage>
</organism>
<proteinExistence type="predicted"/>
<comment type="caution">
    <text evidence="1">The sequence shown here is derived from an EMBL/GenBank/DDBJ whole genome shotgun (WGS) entry which is preliminary data.</text>
</comment>
<sequence length="154" mass="17069">MIYVAPGTAQLGTFSPRLLNLIAASAQKGSRQLQIAVGSSESFSRKRAVVTNRSGWTLRGSGSYHRQLRKFLFATSNSVYKSSLERVWCTSLKSEVPVKVIRDCDSEMKYFTLMTSCSISAMLSKYRACTTSNGMALCHHQTPTAKEEENVPMD</sequence>
<dbReference type="EMBL" id="BMAW01051575">
    <property type="protein sequence ID" value="GFS81209.1"/>
    <property type="molecule type" value="Genomic_DNA"/>
</dbReference>
<gene>
    <name evidence="1" type="ORF">NPIL_334251</name>
</gene>
<evidence type="ECO:0000313" key="1">
    <source>
        <dbReference type="EMBL" id="GFS81209.1"/>
    </source>
</evidence>
<dbReference type="AlphaFoldDB" id="A0A8X6MWG0"/>
<evidence type="ECO:0000313" key="2">
    <source>
        <dbReference type="Proteomes" id="UP000887013"/>
    </source>
</evidence>
<name>A0A8X6MWG0_NEPPI</name>
<dbReference type="Proteomes" id="UP000887013">
    <property type="component" value="Unassembled WGS sequence"/>
</dbReference>
<keyword evidence="2" id="KW-1185">Reference proteome</keyword>
<reference evidence="1" key="1">
    <citation type="submission" date="2020-08" db="EMBL/GenBank/DDBJ databases">
        <title>Multicomponent nature underlies the extraordinary mechanical properties of spider dragline silk.</title>
        <authorList>
            <person name="Kono N."/>
            <person name="Nakamura H."/>
            <person name="Mori M."/>
            <person name="Yoshida Y."/>
            <person name="Ohtoshi R."/>
            <person name="Malay A.D."/>
            <person name="Moran D.A.P."/>
            <person name="Tomita M."/>
            <person name="Numata K."/>
            <person name="Arakawa K."/>
        </authorList>
    </citation>
    <scope>NUCLEOTIDE SEQUENCE</scope>
</reference>
<protein>
    <submittedName>
        <fullName evidence="1">Uncharacterized protein</fullName>
    </submittedName>
</protein>
<accession>A0A8X6MWG0</accession>